<reference evidence="2 3" key="1">
    <citation type="submission" date="2018-03" db="EMBL/GenBank/DDBJ databases">
        <title>Genomic Encyclopedia of Archaeal and Bacterial Type Strains, Phase II (KMG-II): from individual species to whole genera.</title>
        <authorList>
            <person name="Goeker M."/>
        </authorList>
    </citation>
    <scope>NUCLEOTIDE SEQUENCE [LARGE SCALE GENOMIC DNA]</scope>
    <source>
        <strain evidence="2 3">DSM 45348</strain>
    </source>
</reference>
<keyword evidence="1" id="KW-1133">Transmembrane helix</keyword>
<name>A0A2T0RDT7_9ACTN</name>
<sequence length="178" mass="18457">MSVHFSETVVREQAKKAAAKKTRKYVALGAVAAVAVIPTAAYAIISGLTGSGTVEGEAYATQNLTVTAGAAAPKLFPGAEANVTFRVNNPNPFPVLLQKVEATNFAPKDGCSITWFTTTLPVNGTSYAFPGYPEADLTVPKQGYKDVTIPNGIKLDTDATKGCGFTLSITVTGAQKAA</sequence>
<dbReference type="Proteomes" id="UP000239209">
    <property type="component" value="Unassembled WGS sequence"/>
</dbReference>
<dbReference type="AlphaFoldDB" id="A0A2T0RDT7"/>
<evidence type="ECO:0000256" key="1">
    <source>
        <dbReference type="SAM" id="Phobius"/>
    </source>
</evidence>
<organism evidence="2 3">
    <name type="scientific">Pseudosporangium ferrugineum</name>
    <dbReference type="NCBI Taxonomy" id="439699"/>
    <lineage>
        <taxon>Bacteria</taxon>
        <taxon>Bacillati</taxon>
        <taxon>Actinomycetota</taxon>
        <taxon>Actinomycetes</taxon>
        <taxon>Micromonosporales</taxon>
        <taxon>Micromonosporaceae</taxon>
        <taxon>Pseudosporangium</taxon>
    </lineage>
</organism>
<accession>A0A2T0RDT7</accession>
<evidence type="ECO:0000313" key="3">
    <source>
        <dbReference type="Proteomes" id="UP000239209"/>
    </source>
</evidence>
<comment type="caution">
    <text evidence="2">The sequence shown here is derived from an EMBL/GenBank/DDBJ whole genome shotgun (WGS) entry which is preliminary data.</text>
</comment>
<keyword evidence="1" id="KW-0812">Transmembrane</keyword>
<protein>
    <submittedName>
        <fullName evidence="2">Uncharacterized protein</fullName>
    </submittedName>
</protein>
<evidence type="ECO:0000313" key="2">
    <source>
        <dbReference type="EMBL" id="PRY19270.1"/>
    </source>
</evidence>
<feature type="transmembrane region" description="Helical" evidence="1">
    <location>
        <begin position="25"/>
        <end position="45"/>
    </location>
</feature>
<gene>
    <name evidence="2" type="ORF">CLV70_13633</name>
</gene>
<keyword evidence="1" id="KW-0472">Membrane</keyword>
<proteinExistence type="predicted"/>
<dbReference type="EMBL" id="PVZG01000036">
    <property type="protein sequence ID" value="PRY19270.1"/>
    <property type="molecule type" value="Genomic_DNA"/>
</dbReference>
<keyword evidence="3" id="KW-1185">Reference proteome</keyword>